<dbReference type="PANTHER" id="PTHR37422">
    <property type="entry name" value="TEICHURONIC ACID BIOSYNTHESIS PROTEIN TUAE"/>
    <property type="match status" value="1"/>
</dbReference>
<gene>
    <name evidence="7" type="ORF">L7E55_01030</name>
</gene>
<feature type="transmembrane region" description="Helical" evidence="5">
    <location>
        <begin position="468"/>
        <end position="489"/>
    </location>
</feature>
<evidence type="ECO:0000256" key="5">
    <source>
        <dbReference type="SAM" id="Phobius"/>
    </source>
</evidence>
<dbReference type="RefSeq" id="WP_277442099.1">
    <property type="nucleotide sequence ID" value="NZ_JAKOAV010000001.1"/>
</dbReference>
<keyword evidence="4 5" id="KW-0472">Membrane</keyword>
<evidence type="ECO:0000256" key="1">
    <source>
        <dbReference type="ARBA" id="ARBA00004141"/>
    </source>
</evidence>
<dbReference type="InterPro" id="IPR007016">
    <property type="entry name" value="O-antigen_ligase-rel_domated"/>
</dbReference>
<accession>A0A9X4JT64</accession>
<protein>
    <submittedName>
        <fullName evidence="7">O-antigen ligase family protein</fullName>
    </submittedName>
</protein>
<feature type="transmembrane region" description="Helical" evidence="5">
    <location>
        <begin position="331"/>
        <end position="364"/>
    </location>
</feature>
<keyword evidence="3 5" id="KW-1133">Transmembrane helix</keyword>
<evidence type="ECO:0000256" key="3">
    <source>
        <dbReference type="ARBA" id="ARBA00022989"/>
    </source>
</evidence>
<evidence type="ECO:0000313" key="7">
    <source>
        <dbReference type="EMBL" id="MDF9406955.1"/>
    </source>
</evidence>
<comment type="subcellular location">
    <subcellularLocation>
        <location evidence="1">Membrane</location>
        <topology evidence="1">Multi-pass membrane protein</topology>
    </subcellularLocation>
</comment>
<feature type="transmembrane region" description="Helical" evidence="5">
    <location>
        <begin position="203"/>
        <end position="220"/>
    </location>
</feature>
<keyword evidence="2 5" id="KW-0812">Transmembrane</keyword>
<proteinExistence type="predicted"/>
<dbReference type="InterPro" id="IPR051533">
    <property type="entry name" value="WaaL-like"/>
</dbReference>
<evidence type="ECO:0000259" key="6">
    <source>
        <dbReference type="Pfam" id="PF04932"/>
    </source>
</evidence>
<organism evidence="7 8">
    <name type="scientific">Pelotomaculum isophthalicicum JI</name>
    <dbReference type="NCBI Taxonomy" id="947010"/>
    <lineage>
        <taxon>Bacteria</taxon>
        <taxon>Bacillati</taxon>
        <taxon>Bacillota</taxon>
        <taxon>Clostridia</taxon>
        <taxon>Eubacteriales</taxon>
        <taxon>Desulfotomaculaceae</taxon>
        <taxon>Pelotomaculum</taxon>
    </lineage>
</organism>
<dbReference type="AlphaFoldDB" id="A0A9X4JT64"/>
<feature type="transmembrane region" description="Helical" evidence="5">
    <location>
        <begin position="229"/>
        <end position="249"/>
    </location>
</feature>
<name>A0A9X4JT64_9FIRM</name>
<dbReference type="Proteomes" id="UP001154312">
    <property type="component" value="Unassembled WGS sequence"/>
</dbReference>
<evidence type="ECO:0000256" key="2">
    <source>
        <dbReference type="ARBA" id="ARBA00022692"/>
    </source>
</evidence>
<keyword evidence="7" id="KW-0436">Ligase</keyword>
<evidence type="ECO:0000313" key="8">
    <source>
        <dbReference type="Proteomes" id="UP001154312"/>
    </source>
</evidence>
<reference evidence="7" key="1">
    <citation type="submission" date="2022-02" db="EMBL/GenBank/DDBJ databases">
        <authorList>
            <person name="Leng L."/>
        </authorList>
    </citation>
    <scope>NUCLEOTIDE SEQUENCE</scope>
    <source>
        <strain evidence="7">JI</strain>
    </source>
</reference>
<feature type="transmembrane region" description="Helical" evidence="5">
    <location>
        <begin position="305"/>
        <end position="324"/>
    </location>
</feature>
<feature type="domain" description="O-antigen ligase-related" evidence="6">
    <location>
        <begin position="314"/>
        <end position="449"/>
    </location>
</feature>
<keyword evidence="8" id="KW-1185">Reference proteome</keyword>
<dbReference type="PANTHER" id="PTHR37422:SF13">
    <property type="entry name" value="LIPOPOLYSACCHARIDE BIOSYNTHESIS PROTEIN PA4999-RELATED"/>
    <property type="match status" value="1"/>
</dbReference>
<feature type="transmembrane region" description="Helical" evidence="5">
    <location>
        <begin position="134"/>
        <end position="160"/>
    </location>
</feature>
<feature type="transmembrane region" description="Helical" evidence="5">
    <location>
        <begin position="87"/>
        <end position="105"/>
    </location>
</feature>
<dbReference type="EMBL" id="JAKOAV010000001">
    <property type="protein sequence ID" value="MDF9406955.1"/>
    <property type="molecule type" value="Genomic_DNA"/>
</dbReference>
<comment type="caution">
    <text evidence="7">The sequence shown here is derived from an EMBL/GenBank/DDBJ whole genome shotgun (WGS) entry which is preliminary data.</text>
</comment>
<feature type="transmembrane region" description="Helical" evidence="5">
    <location>
        <begin position="172"/>
        <end position="191"/>
    </location>
</feature>
<dbReference type="GO" id="GO:0016874">
    <property type="term" value="F:ligase activity"/>
    <property type="evidence" value="ECO:0007669"/>
    <property type="project" value="UniProtKB-KW"/>
</dbReference>
<dbReference type="Pfam" id="PF04932">
    <property type="entry name" value="Wzy_C"/>
    <property type="match status" value="1"/>
</dbReference>
<dbReference type="GO" id="GO:0016020">
    <property type="term" value="C:membrane"/>
    <property type="evidence" value="ECO:0007669"/>
    <property type="project" value="UniProtKB-SubCell"/>
</dbReference>
<feature type="transmembrane region" description="Helical" evidence="5">
    <location>
        <begin position="495"/>
        <end position="513"/>
    </location>
</feature>
<sequence length="530" mass="59403">MPSLIITLGKRALDKNAAKWTEGFSASLTARLTNFLRSSYQNSYTGRLLNHNMTGESCAYTLLRTISGSLEKHLKLPERYKARQRELTYGALLILAALTALSFFFMPYQQSLIMLMAVLLAIGTFYRTEHGVYAAALLLPIAPLKALLALALVTLTSLIFKAAKRPHFRFHLSSLFIPLLLFYMVMFYATVTSVSFWDSAGEFFIPVTGLIYLFVIVNTFDSREKLDKLIICLAFAGMITASYAIYQFYTGVNTVEIRKEWVDITQNPEIQNRAYAVFENPNLLAQYLILLSTVSLGAAFSASKAGLRIFFIATVVIAAFCLLLTYSRGGWLAFAGALVVFALFKSKLLVQLLAVAGVFMYSFLPATITHRLSTITSTKDTSNLYRLDTWHSTLSLVKNHWETGVGLGRKAFARVYYTYMINSNVVPHSHNLYLQIISEFGILGLAVFCWLFVGIFRLGLKLSTARDALIRNLNAGIMGALAGFLFHSVVDYFLWYYKLGILLWLLIAIILVLEKLAAQKISSERNEQNA</sequence>
<evidence type="ECO:0000256" key="4">
    <source>
        <dbReference type="ARBA" id="ARBA00023136"/>
    </source>
</evidence>
<feature type="transmembrane region" description="Helical" evidence="5">
    <location>
        <begin position="432"/>
        <end position="456"/>
    </location>
</feature>